<sequence>MTGPEGEISVPISGRMQVDSAQGLRQAALAGMGIVMLPEIMLSKDIEDGLLVRLLPGYIPPIRPLNLIYLRDRRMSPKLRSFVDFVVERFSLKP</sequence>
<dbReference type="Gene3D" id="3.40.190.290">
    <property type="match status" value="1"/>
</dbReference>
<dbReference type="SUPFAM" id="SSF53850">
    <property type="entry name" value="Periplasmic binding protein-like II"/>
    <property type="match status" value="1"/>
</dbReference>
<comment type="similarity">
    <text evidence="1">Belongs to the LysR transcriptional regulatory family.</text>
</comment>
<evidence type="ECO:0000313" key="4">
    <source>
        <dbReference type="Proteomes" id="UP000074561"/>
    </source>
</evidence>
<dbReference type="GO" id="GO:0006351">
    <property type="term" value="P:DNA-templated transcription"/>
    <property type="evidence" value="ECO:0007669"/>
    <property type="project" value="TreeGrafter"/>
</dbReference>
<dbReference type="GO" id="GO:0003700">
    <property type="term" value="F:DNA-binding transcription factor activity"/>
    <property type="evidence" value="ECO:0007669"/>
    <property type="project" value="TreeGrafter"/>
</dbReference>
<dbReference type="Proteomes" id="UP000074561">
    <property type="component" value="Chromosome"/>
</dbReference>
<name>A0A127Q7J9_9BURK</name>
<evidence type="ECO:0000259" key="2">
    <source>
        <dbReference type="Pfam" id="PF03466"/>
    </source>
</evidence>
<dbReference type="STRING" id="279113.CPter91_3491"/>
<evidence type="ECO:0000313" key="3">
    <source>
        <dbReference type="EMBL" id="AMP05815.1"/>
    </source>
</evidence>
<dbReference type="Pfam" id="PF03466">
    <property type="entry name" value="LysR_substrate"/>
    <property type="match status" value="1"/>
</dbReference>
<dbReference type="KEGG" id="cpra:CPter91_3491"/>
<gene>
    <name evidence="3" type="ORF">CPter91_3491</name>
</gene>
<proteinExistence type="inferred from homology"/>
<dbReference type="GO" id="GO:0043565">
    <property type="term" value="F:sequence-specific DNA binding"/>
    <property type="evidence" value="ECO:0007669"/>
    <property type="project" value="TreeGrafter"/>
</dbReference>
<dbReference type="PATRIC" id="fig|279113.9.peg.3462"/>
<accession>A0A127Q7J9</accession>
<dbReference type="EMBL" id="CP013234">
    <property type="protein sequence ID" value="AMP05815.1"/>
    <property type="molecule type" value="Genomic_DNA"/>
</dbReference>
<feature type="domain" description="LysR substrate-binding" evidence="2">
    <location>
        <begin position="10"/>
        <end position="90"/>
    </location>
</feature>
<organism evidence="3 4">
    <name type="scientific">Collimonas pratensis</name>
    <dbReference type="NCBI Taxonomy" id="279113"/>
    <lineage>
        <taxon>Bacteria</taxon>
        <taxon>Pseudomonadati</taxon>
        <taxon>Pseudomonadota</taxon>
        <taxon>Betaproteobacteria</taxon>
        <taxon>Burkholderiales</taxon>
        <taxon>Oxalobacteraceae</taxon>
        <taxon>Collimonas</taxon>
    </lineage>
</organism>
<protein>
    <submittedName>
        <fullName evidence="3">LysR substrate binding domain protein</fullName>
    </submittedName>
</protein>
<dbReference type="PANTHER" id="PTHR30537">
    <property type="entry name" value="HTH-TYPE TRANSCRIPTIONAL REGULATOR"/>
    <property type="match status" value="1"/>
</dbReference>
<dbReference type="AlphaFoldDB" id="A0A127Q7J9"/>
<evidence type="ECO:0000256" key="1">
    <source>
        <dbReference type="ARBA" id="ARBA00009437"/>
    </source>
</evidence>
<reference evidence="3 4" key="1">
    <citation type="submission" date="2015-11" db="EMBL/GenBank/DDBJ databases">
        <title>Exploring the genomic traits of fungus-feeding bacterial genus Collimonas.</title>
        <authorList>
            <person name="Song C."/>
            <person name="Schmidt R."/>
            <person name="de Jager V."/>
            <person name="Krzyzanowska D."/>
            <person name="Jongedijk E."/>
            <person name="Cankar K."/>
            <person name="Beekwilder J."/>
            <person name="van Veen A."/>
            <person name="de Boer W."/>
            <person name="van Veen J.A."/>
            <person name="Garbeva P."/>
        </authorList>
    </citation>
    <scope>NUCLEOTIDE SEQUENCE [LARGE SCALE GENOMIC DNA]</scope>
    <source>
        <strain evidence="3 4">Ter91</strain>
    </source>
</reference>
<dbReference type="InterPro" id="IPR005119">
    <property type="entry name" value="LysR_subst-bd"/>
</dbReference>
<dbReference type="InterPro" id="IPR058163">
    <property type="entry name" value="LysR-type_TF_proteobact-type"/>
</dbReference>
<dbReference type="PANTHER" id="PTHR30537:SF5">
    <property type="entry name" value="HTH-TYPE TRANSCRIPTIONAL ACTIVATOR TTDR-RELATED"/>
    <property type="match status" value="1"/>
</dbReference>